<keyword evidence="3" id="KW-1185">Reference proteome</keyword>
<dbReference type="InterPro" id="IPR029058">
    <property type="entry name" value="AB_hydrolase_fold"/>
</dbReference>
<protein>
    <submittedName>
        <fullName evidence="2">Alpha/beta hydrolase</fullName>
    </submittedName>
</protein>
<keyword evidence="2" id="KW-0378">Hydrolase</keyword>
<comment type="caution">
    <text evidence="2">The sequence shown here is derived from an EMBL/GenBank/DDBJ whole genome shotgun (WGS) entry which is preliminary data.</text>
</comment>
<reference evidence="2 3" key="1">
    <citation type="journal article" date="2019" name="Environ. Microbiol.">
        <title>Species interactions and distinct microbial communities in high Arctic permafrost affected cryosols are associated with the CH4 and CO2 gas fluxes.</title>
        <authorList>
            <person name="Altshuler I."/>
            <person name="Hamel J."/>
            <person name="Turney S."/>
            <person name="Magnuson E."/>
            <person name="Levesque R."/>
            <person name="Greer C."/>
            <person name="Whyte L.G."/>
        </authorList>
    </citation>
    <scope>NUCLEOTIDE SEQUENCE [LARGE SCALE GENOMIC DNA]</scope>
    <source>
        <strain evidence="2 3">S13Y</strain>
    </source>
</reference>
<dbReference type="GO" id="GO:0016787">
    <property type="term" value="F:hydrolase activity"/>
    <property type="evidence" value="ECO:0007669"/>
    <property type="project" value="UniProtKB-KW"/>
</dbReference>
<dbReference type="RefSeq" id="WP_140655516.1">
    <property type="nucleotide sequence ID" value="NZ_RCZO01000013.1"/>
</dbReference>
<dbReference type="PANTHER" id="PTHR43798:SF33">
    <property type="entry name" value="HYDROLASE, PUTATIVE (AFU_ORTHOLOGUE AFUA_2G14860)-RELATED"/>
    <property type="match status" value="1"/>
</dbReference>
<gene>
    <name evidence="2" type="ORF">EAH88_17540</name>
</gene>
<proteinExistence type="predicted"/>
<dbReference type="Proteomes" id="UP000319486">
    <property type="component" value="Unassembled WGS sequence"/>
</dbReference>
<sequence length="311" mass="33977">MSSKSPSAMGRHGLATRFKLGTVRAGFALGSRLAPMRTVNRAARLFATPFASSRSRAQAVQGDAEMQRGELQVNGETIATYVWGDPSSQPYALLAHGWSSFGLRFMPWVAKLRELGFSVVTFDQPGHGRSSGKLCTLPEFTATIRAIGLHYGDAALAIGHSLGGAAVTLAQDESWRARKLILVAPAADMAAAAGRFFRFVRLGEHLRQPFYDWLLRRTGVSVEQLQVHRRLPALSQPALIVHDLDDEDVPWSEGERYAQFWPGARLFTTEGLGHRRVLDAPEVIDAALDFVRGRSVGQRVVGSLNLPYGVA</sequence>
<dbReference type="SUPFAM" id="SSF53474">
    <property type="entry name" value="alpha/beta-Hydrolases"/>
    <property type="match status" value="1"/>
</dbReference>
<dbReference type="Gene3D" id="3.40.50.1820">
    <property type="entry name" value="alpha/beta hydrolase"/>
    <property type="match status" value="1"/>
</dbReference>
<dbReference type="InterPro" id="IPR000073">
    <property type="entry name" value="AB_hydrolase_1"/>
</dbReference>
<feature type="domain" description="AB hydrolase-1" evidence="1">
    <location>
        <begin position="93"/>
        <end position="284"/>
    </location>
</feature>
<dbReference type="AlphaFoldDB" id="A0A502BV89"/>
<dbReference type="Pfam" id="PF12697">
    <property type="entry name" value="Abhydrolase_6"/>
    <property type="match status" value="1"/>
</dbReference>
<accession>A0A502BV89</accession>
<dbReference type="GO" id="GO:0016020">
    <property type="term" value="C:membrane"/>
    <property type="evidence" value="ECO:0007669"/>
    <property type="project" value="TreeGrafter"/>
</dbReference>
<evidence type="ECO:0000313" key="3">
    <source>
        <dbReference type="Proteomes" id="UP000319486"/>
    </source>
</evidence>
<organism evidence="2 3">
    <name type="scientific">Rhodanobacter glycinis</name>
    <dbReference type="NCBI Taxonomy" id="582702"/>
    <lineage>
        <taxon>Bacteria</taxon>
        <taxon>Pseudomonadati</taxon>
        <taxon>Pseudomonadota</taxon>
        <taxon>Gammaproteobacteria</taxon>
        <taxon>Lysobacterales</taxon>
        <taxon>Rhodanobacteraceae</taxon>
        <taxon>Rhodanobacter</taxon>
    </lineage>
</organism>
<dbReference type="InterPro" id="IPR050266">
    <property type="entry name" value="AB_hydrolase_sf"/>
</dbReference>
<evidence type="ECO:0000313" key="2">
    <source>
        <dbReference type="EMBL" id="TPG04450.1"/>
    </source>
</evidence>
<dbReference type="EMBL" id="RCZO01000013">
    <property type="protein sequence ID" value="TPG04450.1"/>
    <property type="molecule type" value="Genomic_DNA"/>
</dbReference>
<evidence type="ECO:0000259" key="1">
    <source>
        <dbReference type="Pfam" id="PF12697"/>
    </source>
</evidence>
<dbReference type="PANTHER" id="PTHR43798">
    <property type="entry name" value="MONOACYLGLYCEROL LIPASE"/>
    <property type="match status" value="1"/>
</dbReference>
<name>A0A502BV89_9GAMM</name>